<dbReference type="OrthoDB" id="5403091at2759"/>
<dbReference type="Proteomes" id="UP000829685">
    <property type="component" value="Unassembled WGS sequence"/>
</dbReference>
<dbReference type="PANTHER" id="PTHR38797">
    <property type="entry name" value="NUCLEAR PORE COMPLEX PROTEIN NUP85-RELATED"/>
    <property type="match status" value="1"/>
</dbReference>
<feature type="compositionally biased region" description="Pro residues" evidence="1">
    <location>
        <begin position="300"/>
        <end position="310"/>
    </location>
</feature>
<sequence>MSEDRSTGSPGEIAGGIFREEWESFCEKSQKQARNNQIDAICQHISRYITHIHEGWKERIWRPSLEQRLQYYVRCIWRILHDAARYCNGQYRDRLIIEFLLIRGMGQISCFSISKEGRVEESVPLSLGSGRMMWVDVPFFVEDMTRLWVQDCARISRDQRRNLTSFLATISGTGTLDQLCGVGLIVLRDAFETQREMGSLDDESGDAEDDERTMESLRVLDLFDCARHWIMKAWDRFERLAAIEFSDFPAEVGQLGKLAKEAEIPDNGGFSVERVQFWKMRLFEFQEIQDTEPTLEQDARPPPQSRWPDV</sequence>
<protein>
    <submittedName>
        <fullName evidence="2">Uncharacterized protein</fullName>
    </submittedName>
</protein>
<dbReference type="InterPro" id="IPR053204">
    <property type="entry name" value="Oxopyrrolidines_Biosynth-assoc"/>
</dbReference>
<dbReference type="Pfam" id="PF12311">
    <property type="entry name" value="DUF3632"/>
    <property type="match status" value="1"/>
</dbReference>
<organism evidence="2 3">
    <name type="scientific">Neoarthrinium moseri</name>
    <dbReference type="NCBI Taxonomy" id="1658444"/>
    <lineage>
        <taxon>Eukaryota</taxon>
        <taxon>Fungi</taxon>
        <taxon>Dikarya</taxon>
        <taxon>Ascomycota</taxon>
        <taxon>Pezizomycotina</taxon>
        <taxon>Sordariomycetes</taxon>
        <taxon>Xylariomycetidae</taxon>
        <taxon>Amphisphaeriales</taxon>
        <taxon>Apiosporaceae</taxon>
        <taxon>Neoarthrinium</taxon>
    </lineage>
</organism>
<name>A0A9P9WKX0_9PEZI</name>
<gene>
    <name evidence="2" type="ORF">JX265_007189</name>
</gene>
<dbReference type="AlphaFoldDB" id="A0A9P9WKX0"/>
<dbReference type="PANTHER" id="PTHR38797:SF7">
    <property type="entry name" value="TRANSCRIPTION FACTOR DOMAIN-CONTAINING PROTEIN"/>
    <property type="match status" value="1"/>
</dbReference>
<proteinExistence type="predicted"/>
<feature type="region of interest" description="Disordered" evidence="1">
    <location>
        <begin position="289"/>
        <end position="310"/>
    </location>
</feature>
<accession>A0A9P9WKX0</accession>
<keyword evidence="3" id="KW-1185">Reference proteome</keyword>
<evidence type="ECO:0000256" key="1">
    <source>
        <dbReference type="SAM" id="MobiDB-lite"/>
    </source>
</evidence>
<comment type="caution">
    <text evidence="2">The sequence shown here is derived from an EMBL/GenBank/DDBJ whole genome shotgun (WGS) entry which is preliminary data.</text>
</comment>
<dbReference type="EMBL" id="JAFIMR010000017">
    <property type="protein sequence ID" value="KAI1868366.1"/>
    <property type="molecule type" value="Genomic_DNA"/>
</dbReference>
<evidence type="ECO:0000313" key="2">
    <source>
        <dbReference type="EMBL" id="KAI1868366.1"/>
    </source>
</evidence>
<evidence type="ECO:0000313" key="3">
    <source>
        <dbReference type="Proteomes" id="UP000829685"/>
    </source>
</evidence>
<reference evidence="2" key="1">
    <citation type="submission" date="2021-03" db="EMBL/GenBank/DDBJ databases">
        <title>Revisited historic fungal species revealed as producer of novel bioactive compounds through whole genome sequencing and comparative genomics.</title>
        <authorList>
            <person name="Vignolle G.A."/>
            <person name="Hochenegger N."/>
            <person name="Mach R.L."/>
            <person name="Mach-Aigner A.R."/>
            <person name="Javad Rahimi M."/>
            <person name="Salim K.A."/>
            <person name="Chan C.M."/>
            <person name="Lim L.B.L."/>
            <person name="Cai F."/>
            <person name="Druzhinina I.S."/>
            <person name="U'Ren J.M."/>
            <person name="Derntl C."/>
        </authorList>
    </citation>
    <scope>NUCLEOTIDE SEQUENCE</scope>
    <source>
        <strain evidence="2">TUCIM 5799</strain>
    </source>
</reference>
<dbReference type="InterPro" id="IPR022085">
    <property type="entry name" value="OpdG"/>
</dbReference>